<comment type="caution">
    <text evidence="2">The sequence shown here is derived from an EMBL/GenBank/DDBJ whole genome shotgun (WGS) entry which is preliminary data.</text>
</comment>
<evidence type="ECO:0000313" key="2">
    <source>
        <dbReference type="EMBL" id="RRT35160.1"/>
    </source>
</evidence>
<accession>A0A426X6T9</accession>
<gene>
    <name evidence="2" type="ORF">B296_00023395</name>
</gene>
<organism evidence="2 3">
    <name type="scientific">Ensete ventricosum</name>
    <name type="common">Abyssinian banana</name>
    <name type="synonym">Musa ensete</name>
    <dbReference type="NCBI Taxonomy" id="4639"/>
    <lineage>
        <taxon>Eukaryota</taxon>
        <taxon>Viridiplantae</taxon>
        <taxon>Streptophyta</taxon>
        <taxon>Embryophyta</taxon>
        <taxon>Tracheophyta</taxon>
        <taxon>Spermatophyta</taxon>
        <taxon>Magnoliopsida</taxon>
        <taxon>Liliopsida</taxon>
        <taxon>Zingiberales</taxon>
        <taxon>Musaceae</taxon>
        <taxon>Ensete</taxon>
    </lineage>
</organism>
<reference evidence="2 3" key="1">
    <citation type="journal article" date="2014" name="Agronomy (Basel)">
        <title>A Draft Genome Sequence for Ensete ventricosum, the Drought-Tolerant Tree Against Hunger.</title>
        <authorList>
            <person name="Harrison J."/>
            <person name="Moore K.A."/>
            <person name="Paszkiewicz K."/>
            <person name="Jones T."/>
            <person name="Grant M."/>
            <person name="Ambacheew D."/>
            <person name="Muzemil S."/>
            <person name="Studholme D.J."/>
        </authorList>
    </citation>
    <scope>NUCLEOTIDE SEQUENCE [LARGE SCALE GENOMIC DNA]</scope>
</reference>
<evidence type="ECO:0000256" key="1">
    <source>
        <dbReference type="SAM" id="MobiDB-lite"/>
    </source>
</evidence>
<evidence type="ECO:0000313" key="3">
    <source>
        <dbReference type="Proteomes" id="UP000287651"/>
    </source>
</evidence>
<sequence length="107" mass="12332">MRSTREVRTRSGGVKIERRQLLPRGLLQAATVLDDEVGEGGQDQKRRSQGWREATSSVRALFLPLLLDISWYSSKKFDCYRPIHSRIGQSVYRSVGKLIRTVHTVRY</sequence>
<name>A0A426X6T9_ENSVE</name>
<dbReference type="Proteomes" id="UP000287651">
    <property type="component" value="Unassembled WGS sequence"/>
</dbReference>
<protein>
    <submittedName>
        <fullName evidence="2">Uncharacterized protein</fullName>
    </submittedName>
</protein>
<dbReference type="AlphaFoldDB" id="A0A426X6T9"/>
<feature type="region of interest" description="Disordered" evidence="1">
    <location>
        <begin position="34"/>
        <end position="53"/>
    </location>
</feature>
<proteinExistence type="predicted"/>
<dbReference type="EMBL" id="AMZH03025470">
    <property type="protein sequence ID" value="RRT35160.1"/>
    <property type="molecule type" value="Genomic_DNA"/>
</dbReference>